<dbReference type="EMBL" id="SRPW01001796">
    <property type="protein sequence ID" value="KAG5999077.1"/>
    <property type="molecule type" value="Genomic_DNA"/>
</dbReference>
<feature type="compositionally biased region" description="Low complexity" evidence="1">
    <location>
        <begin position="138"/>
        <end position="149"/>
    </location>
</feature>
<accession>A0A9P7N7R5</accession>
<feature type="compositionally biased region" description="Low complexity" evidence="1">
    <location>
        <begin position="260"/>
        <end position="278"/>
    </location>
</feature>
<reference evidence="2" key="1">
    <citation type="journal article" date="2020" name="bioRxiv">
        <title>Whole genome comparisons of ergot fungi reveals the divergence and evolution of species within the genus Claviceps are the result of varying mechanisms driving genome evolution and host range expansion.</title>
        <authorList>
            <person name="Wyka S.A."/>
            <person name="Mondo S.J."/>
            <person name="Liu M."/>
            <person name="Dettman J."/>
            <person name="Nalam V."/>
            <person name="Broders K.D."/>
        </authorList>
    </citation>
    <scope>NUCLEOTIDE SEQUENCE</scope>
    <source>
        <strain evidence="2">CCC 602</strain>
    </source>
</reference>
<dbReference type="AlphaFoldDB" id="A0A9P7N7R5"/>
<feature type="region of interest" description="Disordered" evidence="1">
    <location>
        <begin position="100"/>
        <end position="198"/>
    </location>
</feature>
<dbReference type="PANTHER" id="PTHR40625:SF2">
    <property type="entry name" value="GTP-BINDING PROTEIN ESDC"/>
    <property type="match status" value="1"/>
</dbReference>
<evidence type="ECO:0000313" key="3">
    <source>
        <dbReference type="Proteomes" id="UP000748025"/>
    </source>
</evidence>
<evidence type="ECO:0000313" key="2">
    <source>
        <dbReference type="EMBL" id="KAG5999077.1"/>
    </source>
</evidence>
<dbReference type="InterPro" id="IPR014756">
    <property type="entry name" value="Ig_E-set"/>
</dbReference>
<dbReference type="Proteomes" id="UP000748025">
    <property type="component" value="Unassembled WGS sequence"/>
</dbReference>
<dbReference type="InterPro" id="IPR013783">
    <property type="entry name" value="Ig-like_fold"/>
</dbReference>
<sequence>MSAIQLSFSLRVSSGVKTVHLLGSWDNYVGQLPLSKDRSSSKAGSWKGTFRFQNSTLESGQRYWYYYIIDGYHVAHNPGIASTTEPTTGRELNILDVPSDMSEKSLSSSRHHKSPFPSVKDSKHSRDSKDSREHKSSSTKSSSKSSSKGSSRHRSPSSSSRDDGRHKSSRSRSPLTVDIPKGRPLSISQIQAPKPMSPHATKHILESDYYDNKEIMQLTAQFGSAAIHDEDFITNLGASPLSSSGSSLSSRSRRSRRSSRSNSSSPSSSLSGYSTPSSDCSTCICERYGITRRGERVKLDCGGSRCGYGDDCSDCSSYAGEDGYEPVQCTQSDYRRNGIIVT</sequence>
<protein>
    <recommendedName>
        <fullName evidence="4">SRP40 Suppressor of mutant AC40 of RNA polymerase I and III</fullName>
    </recommendedName>
</protein>
<feature type="compositionally biased region" description="Low complexity" evidence="1">
    <location>
        <begin position="239"/>
        <end position="250"/>
    </location>
</feature>
<comment type="caution">
    <text evidence="2">The sequence shown here is derived from an EMBL/GenBank/DDBJ whole genome shotgun (WGS) entry which is preliminary data.</text>
</comment>
<evidence type="ECO:0000256" key="1">
    <source>
        <dbReference type="SAM" id="MobiDB-lite"/>
    </source>
</evidence>
<name>A0A9P7N7R5_9HYPO</name>
<organism evidence="2 3">
    <name type="scientific">Claviceps pusilla</name>
    <dbReference type="NCBI Taxonomy" id="123648"/>
    <lineage>
        <taxon>Eukaryota</taxon>
        <taxon>Fungi</taxon>
        <taxon>Dikarya</taxon>
        <taxon>Ascomycota</taxon>
        <taxon>Pezizomycotina</taxon>
        <taxon>Sordariomycetes</taxon>
        <taxon>Hypocreomycetidae</taxon>
        <taxon>Hypocreales</taxon>
        <taxon>Clavicipitaceae</taxon>
        <taxon>Claviceps</taxon>
    </lineage>
</organism>
<dbReference type="SUPFAM" id="SSF81296">
    <property type="entry name" value="E set domains"/>
    <property type="match status" value="1"/>
</dbReference>
<dbReference type="PANTHER" id="PTHR40625">
    <property type="entry name" value="GTP-BINDING PROTEIN ESDC-RELATED"/>
    <property type="match status" value="1"/>
</dbReference>
<gene>
    <name evidence="2" type="ORF">E4U43_002293</name>
</gene>
<keyword evidence="3" id="KW-1185">Reference proteome</keyword>
<feature type="compositionally biased region" description="Basic and acidic residues" evidence="1">
    <location>
        <begin position="120"/>
        <end position="136"/>
    </location>
</feature>
<proteinExistence type="predicted"/>
<dbReference type="Gene3D" id="2.60.40.10">
    <property type="entry name" value="Immunoglobulins"/>
    <property type="match status" value="1"/>
</dbReference>
<feature type="region of interest" description="Disordered" evidence="1">
    <location>
        <begin position="237"/>
        <end position="280"/>
    </location>
</feature>
<evidence type="ECO:0008006" key="4">
    <source>
        <dbReference type="Google" id="ProtNLM"/>
    </source>
</evidence>
<dbReference type="OrthoDB" id="5364946at2759"/>